<reference evidence="3 4" key="1">
    <citation type="submission" date="2024-10" db="EMBL/GenBank/DDBJ databases">
        <authorList>
            <person name="Ratan Roy A."/>
            <person name="Morales Sandoval P.H."/>
            <person name="De Los Santos Villalobos S."/>
            <person name="Chakraborty S."/>
            <person name="Mukherjee J."/>
        </authorList>
    </citation>
    <scope>NUCLEOTIDE SEQUENCE [LARGE SCALE GENOMIC DNA]</scope>
    <source>
        <strain evidence="3 4">S1</strain>
    </source>
</reference>
<evidence type="ECO:0000313" key="4">
    <source>
        <dbReference type="Proteomes" id="UP001600165"/>
    </source>
</evidence>
<dbReference type="InterPro" id="IPR029058">
    <property type="entry name" value="AB_hydrolase_fold"/>
</dbReference>
<proteinExistence type="predicted"/>
<dbReference type="RefSeq" id="WP_377965357.1">
    <property type="nucleotide sequence ID" value="NZ_JBHZOL010000075.1"/>
</dbReference>
<dbReference type="PANTHER" id="PTHR43798:SF31">
    <property type="entry name" value="AB HYDROLASE SUPERFAMILY PROTEIN YCLE"/>
    <property type="match status" value="1"/>
</dbReference>
<accession>A0ABW6IHH5</accession>
<dbReference type="Pfam" id="PF00561">
    <property type="entry name" value="Abhydrolase_1"/>
    <property type="match status" value="1"/>
</dbReference>
<dbReference type="InterPro" id="IPR050266">
    <property type="entry name" value="AB_hydrolase_sf"/>
</dbReference>
<sequence length="285" mass="31979">MPYAEVNGVPHYYEWVTESDTVGADKPTLVFVHGWAGSARYWYRPAKVFAKQFNCLLYDLRGFGRSLIPSEARAATLARGYELETFADDLAALLDSLGLERVYLNAHSMGATVAIYFLNQYGERVEQAILTCNGVFEYDKAAFEAFYKFGGYVVAFRPRWLSKIPLMPTFFMSRFLSRPIPALEKQAFLADFLMADYDTALGTIFTSVSKKATEVMPEEFRKISVPTLLVSGEYDKITPAKLGKAAAALNNHIEYALIPQTGHFPMLEAPEQYFQVVNTFLTGIG</sequence>
<organism evidence="3 4">
    <name type="scientific">Almyronema epifaneia S1</name>
    <dbReference type="NCBI Taxonomy" id="2991925"/>
    <lineage>
        <taxon>Bacteria</taxon>
        <taxon>Bacillati</taxon>
        <taxon>Cyanobacteriota</taxon>
        <taxon>Cyanophyceae</taxon>
        <taxon>Nodosilineales</taxon>
        <taxon>Nodosilineaceae</taxon>
        <taxon>Almyronema</taxon>
        <taxon>Almyronema epifaneia</taxon>
    </lineage>
</organism>
<evidence type="ECO:0000256" key="1">
    <source>
        <dbReference type="ARBA" id="ARBA00022801"/>
    </source>
</evidence>
<dbReference type="InterPro" id="IPR000073">
    <property type="entry name" value="AB_hydrolase_1"/>
</dbReference>
<dbReference type="EMBL" id="JBHZOL010000075">
    <property type="protein sequence ID" value="MFE4107035.1"/>
    <property type="molecule type" value="Genomic_DNA"/>
</dbReference>
<dbReference type="PRINTS" id="PR00111">
    <property type="entry name" value="ABHYDROLASE"/>
</dbReference>
<protein>
    <submittedName>
        <fullName evidence="3">Alpha/beta fold hydrolase</fullName>
    </submittedName>
</protein>
<dbReference type="SUPFAM" id="SSF53474">
    <property type="entry name" value="alpha/beta-Hydrolases"/>
    <property type="match status" value="1"/>
</dbReference>
<dbReference type="PANTHER" id="PTHR43798">
    <property type="entry name" value="MONOACYLGLYCEROL LIPASE"/>
    <property type="match status" value="1"/>
</dbReference>
<name>A0ABW6IHH5_9CYAN</name>
<dbReference type="GO" id="GO:0016787">
    <property type="term" value="F:hydrolase activity"/>
    <property type="evidence" value="ECO:0007669"/>
    <property type="project" value="UniProtKB-KW"/>
</dbReference>
<keyword evidence="4" id="KW-1185">Reference proteome</keyword>
<evidence type="ECO:0000259" key="2">
    <source>
        <dbReference type="Pfam" id="PF00561"/>
    </source>
</evidence>
<keyword evidence="1 3" id="KW-0378">Hydrolase</keyword>
<gene>
    <name evidence="3" type="ORF">ACFVKH_12140</name>
</gene>
<dbReference type="Gene3D" id="3.40.50.1820">
    <property type="entry name" value="alpha/beta hydrolase"/>
    <property type="match status" value="1"/>
</dbReference>
<comment type="caution">
    <text evidence="3">The sequence shown here is derived from an EMBL/GenBank/DDBJ whole genome shotgun (WGS) entry which is preliminary data.</text>
</comment>
<dbReference type="Proteomes" id="UP001600165">
    <property type="component" value="Unassembled WGS sequence"/>
</dbReference>
<feature type="domain" description="AB hydrolase-1" evidence="2">
    <location>
        <begin position="27"/>
        <end position="270"/>
    </location>
</feature>
<evidence type="ECO:0000313" key="3">
    <source>
        <dbReference type="EMBL" id="MFE4107035.1"/>
    </source>
</evidence>